<evidence type="ECO:0000313" key="3">
    <source>
        <dbReference type="Proteomes" id="UP000811246"/>
    </source>
</evidence>
<accession>A0A922JD12</accession>
<dbReference type="EMBL" id="CM031831">
    <property type="protein sequence ID" value="KAG6702533.1"/>
    <property type="molecule type" value="Genomic_DNA"/>
</dbReference>
<sequence>MRQYVFLIIVATLYLSSVFYFMYFATVVSLVSESCSTVLIICCIHDFWCILSLQFIQFLFRNCPYLLIEQKSLFLDTQLKQQMVKSRNLLFLQESYSTDGTKVLSLLLAIKIYMKYFLYLIYSLTLSSVSMLDKGFI</sequence>
<keyword evidence="1" id="KW-0472">Membrane</keyword>
<feature type="transmembrane region" description="Helical" evidence="1">
    <location>
        <begin position="6"/>
        <end position="31"/>
    </location>
</feature>
<feature type="transmembrane region" description="Helical" evidence="1">
    <location>
        <begin position="103"/>
        <end position="122"/>
    </location>
</feature>
<dbReference type="AlphaFoldDB" id="A0A922JD12"/>
<name>A0A922JD12_CARIL</name>
<keyword evidence="1" id="KW-0812">Transmembrane</keyword>
<organism evidence="2 3">
    <name type="scientific">Carya illinoinensis</name>
    <name type="common">Pecan</name>
    <dbReference type="NCBI Taxonomy" id="32201"/>
    <lineage>
        <taxon>Eukaryota</taxon>
        <taxon>Viridiplantae</taxon>
        <taxon>Streptophyta</taxon>
        <taxon>Embryophyta</taxon>
        <taxon>Tracheophyta</taxon>
        <taxon>Spermatophyta</taxon>
        <taxon>Magnoliopsida</taxon>
        <taxon>eudicotyledons</taxon>
        <taxon>Gunneridae</taxon>
        <taxon>Pentapetalae</taxon>
        <taxon>rosids</taxon>
        <taxon>fabids</taxon>
        <taxon>Fagales</taxon>
        <taxon>Juglandaceae</taxon>
        <taxon>Carya</taxon>
    </lineage>
</organism>
<gene>
    <name evidence="2" type="ORF">I3842_07G039000</name>
</gene>
<reference evidence="2" key="1">
    <citation type="submission" date="2021-01" db="EMBL/GenBank/DDBJ databases">
        <authorList>
            <person name="Lovell J.T."/>
            <person name="Bentley N."/>
            <person name="Bhattarai G."/>
            <person name="Jenkins J.W."/>
            <person name="Sreedasyam A."/>
            <person name="Alarcon Y."/>
            <person name="Bock C."/>
            <person name="Boston L."/>
            <person name="Carlson J."/>
            <person name="Cervantes K."/>
            <person name="Clermont K."/>
            <person name="Krom N."/>
            <person name="Kubenka K."/>
            <person name="Mamidi S."/>
            <person name="Mattison C."/>
            <person name="Monteros M."/>
            <person name="Pisani C."/>
            <person name="Plott C."/>
            <person name="Rajasekar S."/>
            <person name="Rhein H.S."/>
            <person name="Rohla C."/>
            <person name="Song M."/>
            <person name="Hilaire R.S."/>
            <person name="Shu S."/>
            <person name="Wells L."/>
            <person name="Wang X."/>
            <person name="Webber J."/>
            <person name="Heerema R.J."/>
            <person name="Klein P."/>
            <person name="Conner P."/>
            <person name="Grauke L."/>
            <person name="Grimwood J."/>
            <person name="Schmutz J."/>
            <person name="Randall J.J."/>
        </authorList>
    </citation>
    <scope>NUCLEOTIDE SEQUENCE</scope>
    <source>
        <tissue evidence="2">Leaf</tissue>
    </source>
</reference>
<evidence type="ECO:0008006" key="4">
    <source>
        <dbReference type="Google" id="ProtNLM"/>
    </source>
</evidence>
<keyword evidence="1" id="KW-1133">Transmembrane helix</keyword>
<dbReference type="Proteomes" id="UP000811246">
    <property type="component" value="Chromosome 7"/>
</dbReference>
<evidence type="ECO:0000313" key="2">
    <source>
        <dbReference type="EMBL" id="KAG6702533.1"/>
    </source>
</evidence>
<comment type="caution">
    <text evidence="2">The sequence shown here is derived from an EMBL/GenBank/DDBJ whole genome shotgun (WGS) entry which is preliminary data.</text>
</comment>
<feature type="transmembrane region" description="Helical" evidence="1">
    <location>
        <begin position="38"/>
        <end position="60"/>
    </location>
</feature>
<evidence type="ECO:0000256" key="1">
    <source>
        <dbReference type="SAM" id="Phobius"/>
    </source>
</evidence>
<protein>
    <recommendedName>
        <fullName evidence="4">Transmembrane protein</fullName>
    </recommendedName>
</protein>
<proteinExistence type="predicted"/>